<evidence type="ECO:0000256" key="10">
    <source>
        <dbReference type="ARBA" id="ARBA00023326"/>
    </source>
</evidence>
<keyword evidence="10 12" id="KW-0624">Polysaccharide degradation</keyword>
<evidence type="ECO:0000256" key="8">
    <source>
        <dbReference type="ARBA" id="ARBA00023277"/>
    </source>
</evidence>
<dbReference type="Pfam" id="PF02018">
    <property type="entry name" value="CBM_4_9"/>
    <property type="match status" value="1"/>
</dbReference>
<dbReference type="CDD" id="cd00005">
    <property type="entry name" value="CBM9_like_1"/>
    <property type="match status" value="1"/>
</dbReference>
<dbReference type="AlphaFoldDB" id="W4Q6N8"/>
<dbReference type="EMBL" id="BAUT01000047">
    <property type="protein sequence ID" value="GAE27358.1"/>
    <property type="molecule type" value="Genomic_DNA"/>
</dbReference>
<evidence type="ECO:0000256" key="9">
    <source>
        <dbReference type="ARBA" id="ARBA00023295"/>
    </source>
</evidence>
<dbReference type="InterPro" id="IPR017853">
    <property type="entry name" value="GH"/>
</dbReference>
<evidence type="ECO:0000256" key="12">
    <source>
        <dbReference type="RuleBase" id="RU361174"/>
    </source>
</evidence>
<dbReference type="OrthoDB" id="9809277at2"/>
<name>W4Q6N8_9BACI</name>
<evidence type="ECO:0000259" key="15">
    <source>
        <dbReference type="PROSITE" id="PS51760"/>
    </source>
</evidence>
<dbReference type="Pfam" id="PF00331">
    <property type="entry name" value="Glyco_hydro_10"/>
    <property type="match status" value="1"/>
</dbReference>
<keyword evidence="4 16" id="KW-0858">Xylan degradation</keyword>
<evidence type="ECO:0000256" key="11">
    <source>
        <dbReference type="PROSITE-ProRule" id="PRU10061"/>
    </source>
</evidence>
<evidence type="ECO:0000256" key="2">
    <source>
        <dbReference type="ARBA" id="ARBA00004851"/>
    </source>
</evidence>
<dbReference type="PROSITE" id="PS51760">
    <property type="entry name" value="GH10_2"/>
    <property type="match status" value="1"/>
</dbReference>
<dbReference type="SUPFAM" id="SSF51445">
    <property type="entry name" value="(Trans)glycosidases"/>
    <property type="match status" value="1"/>
</dbReference>
<evidence type="ECO:0000256" key="14">
    <source>
        <dbReference type="SAM" id="SignalP"/>
    </source>
</evidence>
<dbReference type="InterPro" id="IPR044846">
    <property type="entry name" value="GH10"/>
</dbReference>
<dbReference type="GO" id="GO:0031176">
    <property type="term" value="F:endo-1,4-beta-xylanase activity"/>
    <property type="evidence" value="ECO:0007669"/>
    <property type="project" value="UniProtKB-EC"/>
</dbReference>
<dbReference type="SUPFAM" id="SSF49344">
    <property type="entry name" value="CBD9-like"/>
    <property type="match status" value="1"/>
</dbReference>
<dbReference type="GO" id="GO:0030246">
    <property type="term" value="F:carbohydrate binding"/>
    <property type="evidence" value="ECO:0007669"/>
    <property type="project" value="InterPro"/>
</dbReference>
<evidence type="ECO:0000313" key="17">
    <source>
        <dbReference type="Proteomes" id="UP000018890"/>
    </source>
</evidence>
<evidence type="ECO:0000256" key="1">
    <source>
        <dbReference type="ARBA" id="ARBA00000681"/>
    </source>
</evidence>
<dbReference type="UniPathway" id="UPA00114"/>
<dbReference type="InterPro" id="IPR010502">
    <property type="entry name" value="Carb-bd_dom_fam9"/>
</dbReference>
<dbReference type="PANTHER" id="PTHR31490:SF90">
    <property type="entry name" value="ENDO-1,4-BETA-XYLANASE A"/>
    <property type="match status" value="1"/>
</dbReference>
<comment type="pathway">
    <text evidence="2">Glycan degradation; xylan degradation.</text>
</comment>
<dbReference type="RefSeq" id="WP_081727722.1">
    <property type="nucleotide sequence ID" value="NZ_BAUT01000047.1"/>
</dbReference>
<dbReference type="Gene3D" id="2.60.120.260">
    <property type="entry name" value="Galactose-binding domain-like"/>
    <property type="match status" value="2"/>
</dbReference>
<dbReference type="Proteomes" id="UP000018890">
    <property type="component" value="Unassembled WGS sequence"/>
</dbReference>
<dbReference type="STRING" id="1236970.JCM9140_3492"/>
<evidence type="ECO:0000256" key="3">
    <source>
        <dbReference type="ARBA" id="ARBA00007495"/>
    </source>
</evidence>
<keyword evidence="8 12" id="KW-0119">Carbohydrate metabolism</keyword>
<dbReference type="InterPro" id="IPR031158">
    <property type="entry name" value="GH10_AS"/>
</dbReference>
<protein>
    <recommendedName>
        <fullName evidence="12">Beta-xylanase</fullName>
        <ecNumber evidence="12">3.2.1.8</ecNumber>
    </recommendedName>
</protein>
<comment type="similarity">
    <text evidence="3 12">Belongs to the glycosyl hydrolase 10 (cellulase F) family.</text>
</comment>
<proteinExistence type="inferred from homology"/>
<dbReference type="PANTHER" id="PTHR31490">
    <property type="entry name" value="GLYCOSYL HYDROLASE"/>
    <property type="match status" value="1"/>
</dbReference>
<dbReference type="InterPro" id="IPR001000">
    <property type="entry name" value="GH10_dom"/>
</dbReference>
<evidence type="ECO:0000256" key="4">
    <source>
        <dbReference type="ARBA" id="ARBA00022651"/>
    </source>
</evidence>
<dbReference type="SUPFAM" id="SSF49785">
    <property type="entry name" value="Galactose-binding domain-like"/>
    <property type="match status" value="2"/>
</dbReference>
<keyword evidence="5 14" id="KW-0732">Signal</keyword>
<evidence type="ECO:0000256" key="13">
    <source>
        <dbReference type="SAM" id="MobiDB-lite"/>
    </source>
</evidence>
<keyword evidence="7 12" id="KW-0378">Hydrolase</keyword>
<feature type="compositionally biased region" description="Basic and acidic residues" evidence="13">
    <location>
        <begin position="915"/>
        <end position="948"/>
    </location>
</feature>
<dbReference type="PROSITE" id="PS00591">
    <property type="entry name" value="GH10_1"/>
    <property type="match status" value="1"/>
</dbReference>
<gene>
    <name evidence="16" type="ORF">JCM9140_3492</name>
</gene>
<dbReference type="GO" id="GO:0045493">
    <property type="term" value="P:xylan catabolic process"/>
    <property type="evidence" value="ECO:0007669"/>
    <property type="project" value="UniProtKB-UniPathway"/>
</dbReference>
<evidence type="ECO:0000256" key="5">
    <source>
        <dbReference type="ARBA" id="ARBA00022729"/>
    </source>
</evidence>
<reference evidence="16" key="1">
    <citation type="journal article" date="2014" name="Genome Announc.">
        <title>Draft Genome Sequences of Three Alkaliphilic Bacillus Strains, Bacillus wakoensis JCM 9140T, Bacillus akibai JCM 9157T, and Bacillus hemicellulosilyticus JCM 9152T.</title>
        <authorList>
            <person name="Yuki M."/>
            <person name="Oshima K."/>
            <person name="Suda W."/>
            <person name="Oshida Y."/>
            <person name="Kitamura K."/>
            <person name="Iida T."/>
            <person name="Hattori M."/>
            <person name="Ohkuma M."/>
        </authorList>
    </citation>
    <scope>NUCLEOTIDE SEQUENCE [LARGE SCALE GENOMIC DNA]</scope>
    <source>
        <strain evidence="16">JCM 9140</strain>
    </source>
</reference>
<feature type="region of interest" description="Disordered" evidence="13">
    <location>
        <begin position="905"/>
        <end position="956"/>
    </location>
</feature>
<feature type="domain" description="GH10" evidence="15">
    <location>
        <begin position="364"/>
        <end position="701"/>
    </location>
</feature>
<feature type="chain" id="PRO_5004848111" description="Beta-xylanase" evidence="14">
    <location>
        <begin position="37"/>
        <end position="956"/>
    </location>
</feature>
<feature type="signal peptide" evidence="14">
    <location>
        <begin position="1"/>
        <end position="36"/>
    </location>
</feature>
<comment type="catalytic activity">
    <reaction evidence="1 12">
        <text>Endohydrolysis of (1-&gt;4)-beta-D-xylosidic linkages in xylans.</text>
        <dbReference type="EC" id="3.2.1.8"/>
    </reaction>
</comment>
<evidence type="ECO:0000313" key="16">
    <source>
        <dbReference type="EMBL" id="GAE27358.1"/>
    </source>
</evidence>
<accession>W4Q6N8</accession>
<feature type="active site" description="Nucleophile" evidence="11">
    <location>
        <position position="625"/>
    </location>
</feature>
<comment type="caution">
    <text evidence="16">The sequence shown here is derived from an EMBL/GenBank/DDBJ whole genome shotgun (WGS) entry which is preliminary data.</text>
</comment>
<evidence type="ECO:0000256" key="6">
    <source>
        <dbReference type="ARBA" id="ARBA00022737"/>
    </source>
</evidence>
<dbReference type="Pfam" id="PF06452">
    <property type="entry name" value="CBM9_1"/>
    <property type="match status" value="1"/>
</dbReference>
<dbReference type="Gene3D" id="3.20.20.80">
    <property type="entry name" value="Glycosidases"/>
    <property type="match status" value="1"/>
</dbReference>
<dbReference type="EC" id="3.2.1.8" evidence="12"/>
<dbReference type="InterPro" id="IPR003305">
    <property type="entry name" value="CenC_carb-bd"/>
</dbReference>
<sequence>MSKKQNKKFTKLLSLLLVVSLIFPVGGFGFATSAEAATGAETKTVYQETFVNGKGHAKESGNAALTAVTGKTFTGNEDGGALHVTNRSKDFDAVDFSFSDVGMQSGKTYKITVTGYVDSDVTVPAGSQAFLQTVDSYSWLASANFKAGEAFTMTGEYTVGSNANDTRVRVQSNDDGATVPFYIGSIVITEVGSSDDETPAPPTREKAVPFDTITFENGELNGFSGRSGNETLTVTTVENRNTSHSKALKVEGRTQNWHGPTINVAQNIDVGYEYNVSVWVKLISPSSATLQLSTQVGSASPSYNGIASQSVSQNDGWVKLEGTYRFNAVPDEHVTLYIESSNSTASFYIDDVSFEEVSGPIEIQKDITPIKEKYQNDFLIGNAITSSDLEGARLELLKMHHNVVTAENAMKPSELQPTKGNFTFSGADLLVDKALAEGFDVFGHVLVWHQQSPDWMNTTTNAAGERVPLNREEALKNMQDHIKKVMEHFGDRVIGWDVVNEAMSNNPPNPTDWKASLRQSNWYHAIGPDYVEESYLAARKVLDDNGWDHIKLYYNDYNDDNQNKATAIYHMIKEINDRYAAENDGRLLIDGMGMQGHYNLSTNHENVRKSLERFITLGVEVSITELDIQAGGNHEQSERDRVAQALLYAQLFNLYKEHADSIARVTFWGLNDATSWRAATSPLLFDRNLQAKLAYEAVMDPVNFIADNPPIEIEAKQATALYGTPTIDGEIDPIWNEAERIQVNQHLAAWQGATGVARALWDSENLYVLVEVSDSELDKSSPYPWEQDSVEVFLDQTNGKTSYYEYDDGQYRVNFDNEASFNPEDASRGFESATTRTGTGYLVEMKIPLRHIDPPVDGQKLGFDVQINDARNGARQGSATWNDAIGSGYMDTSVFGELLLKKAGNEDVQEPETVENGKKPLPEQANDRAREVRNELPKQANDRAREVSNKGQGQNK</sequence>
<keyword evidence="17" id="KW-1185">Reference proteome</keyword>
<evidence type="ECO:0000256" key="7">
    <source>
        <dbReference type="ARBA" id="ARBA00022801"/>
    </source>
</evidence>
<dbReference type="SMART" id="SM00633">
    <property type="entry name" value="Glyco_10"/>
    <property type="match status" value="1"/>
</dbReference>
<dbReference type="Gene3D" id="2.60.40.1190">
    <property type="match status" value="1"/>
</dbReference>
<dbReference type="PRINTS" id="PR00134">
    <property type="entry name" value="GLHYDRLASE10"/>
</dbReference>
<keyword evidence="9 12" id="KW-0326">Glycosidase</keyword>
<keyword evidence="6" id="KW-0677">Repeat</keyword>
<organism evidence="16 17">
    <name type="scientific">Halalkalibacter wakoensis JCM 9140</name>
    <dbReference type="NCBI Taxonomy" id="1236970"/>
    <lineage>
        <taxon>Bacteria</taxon>
        <taxon>Bacillati</taxon>
        <taxon>Bacillota</taxon>
        <taxon>Bacilli</taxon>
        <taxon>Bacillales</taxon>
        <taxon>Bacillaceae</taxon>
        <taxon>Halalkalibacter</taxon>
    </lineage>
</organism>
<dbReference type="InterPro" id="IPR008979">
    <property type="entry name" value="Galactose-bd-like_sf"/>
</dbReference>